<evidence type="ECO:0000313" key="9">
    <source>
        <dbReference type="Proteomes" id="UP000076715"/>
    </source>
</evidence>
<keyword evidence="4" id="KW-0378">Hydrolase</keyword>
<dbReference type="InterPro" id="IPR023302">
    <property type="entry name" value="Pept_S9A_N"/>
</dbReference>
<keyword evidence="3" id="KW-0645">Protease</keyword>
<evidence type="ECO:0000259" key="7">
    <source>
        <dbReference type="Pfam" id="PF02897"/>
    </source>
</evidence>
<feature type="domain" description="Peptidase S9A N-terminal" evidence="7">
    <location>
        <begin position="21"/>
        <end position="375"/>
    </location>
</feature>
<dbReference type="Gene3D" id="2.130.10.120">
    <property type="entry name" value="Prolyl oligopeptidase, N-terminal domain"/>
    <property type="match status" value="1"/>
</dbReference>
<evidence type="ECO:0000259" key="6">
    <source>
        <dbReference type="Pfam" id="PF00326"/>
    </source>
</evidence>
<evidence type="ECO:0000256" key="3">
    <source>
        <dbReference type="ARBA" id="ARBA00022670"/>
    </source>
</evidence>
<evidence type="ECO:0000256" key="2">
    <source>
        <dbReference type="ARBA" id="ARBA00011897"/>
    </source>
</evidence>
<evidence type="ECO:0000313" key="8">
    <source>
        <dbReference type="EMBL" id="KZS39861.1"/>
    </source>
</evidence>
<dbReference type="Gene3D" id="3.40.50.1820">
    <property type="entry name" value="alpha/beta hydrolase"/>
    <property type="match status" value="1"/>
</dbReference>
<comment type="catalytic activity">
    <reaction evidence="1">
        <text>Hydrolysis of Pro-|-Xaa &gt;&gt; Ala-|-Xaa in oligopeptides.</text>
        <dbReference type="EC" id="3.4.21.26"/>
    </reaction>
</comment>
<dbReference type="InterPro" id="IPR002470">
    <property type="entry name" value="Peptidase_S9A"/>
</dbReference>
<evidence type="ECO:0000256" key="5">
    <source>
        <dbReference type="ARBA" id="ARBA00022825"/>
    </source>
</evidence>
<dbReference type="GO" id="GO:0004252">
    <property type="term" value="F:serine-type endopeptidase activity"/>
    <property type="evidence" value="ECO:0007669"/>
    <property type="project" value="UniProtKB-EC"/>
</dbReference>
<protein>
    <recommendedName>
        <fullName evidence="2">prolyl oligopeptidase</fullName>
        <ecNumber evidence="2">3.4.21.26</ecNumber>
    </recommendedName>
</protein>
<keyword evidence="9" id="KW-1185">Reference proteome</keyword>
<reference evidence="8 9" key="1">
    <citation type="submission" date="2016-01" db="EMBL/GenBank/DDBJ databases">
        <title>The draft genome sequence of Aquimarina sp. RZW4-3-2.</title>
        <authorList>
            <person name="Wang Y."/>
        </authorList>
    </citation>
    <scope>NUCLEOTIDE SEQUENCE [LARGE SCALE GENOMIC DNA]</scope>
    <source>
        <strain evidence="8 9">RZW4-3-2</strain>
    </source>
</reference>
<name>A0A162ZKL1_9FLAO</name>
<dbReference type="GO" id="GO:0070012">
    <property type="term" value="F:oligopeptidase activity"/>
    <property type="evidence" value="ECO:0007669"/>
    <property type="project" value="TreeGrafter"/>
</dbReference>
<dbReference type="GO" id="GO:0005829">
    <property type="term" value="C:cytosol"/>
    <property type="evidence" value="ECO:0007669"/>
    <property type="project" value="TreeGrafter"/>
</dbReference>
<dbReference type="PANTHER" id="PTHR42881">
    <property type="entry name" value="PROLYL ENDOPEPTIDASE"/>
    <property type="match status" value="1"/>
</dbReference>
<dbReference type="Proteomes" id="UP000076715">
    <property type="component" value="Unassembled WGS sequence"/>
</dbReference>
<dbReference type="InterPro" id="IPR001375">
    <property type="entry name" value="Peptidase_S9_cat"/>
</dbReference>
<dbReference type="EMBL" id="LQRT01000024">
    <property type="protein sequence ID" value="KZS39861.1"/>
    <property type="molecule type" value="Genomic_DNA"/>
</dbReference>
<keyword evidence="5" id="KW-0720">Serine protease</keyword>
<dbReference type="Pfam" id="PF00326">
    <property type="entry name" value="Peptidase_S9"/>
    <property type="match status" value="1"/>
</dbReference>
<dbReference type="Pfam" id="PF02897">
    <property type="entry name" value="Peptidase_S9_N"/>
    <property type="match status" value="1"/>
</dbReference>
<feature type="domain" description="Peptidase S9 prolyl oligopeptidase catalytic" evidence="6">
    <location>
        <begin position="502"/>
        <end position="712"/>
    </location>
</feature>
<dbReference type="InterPro" id="IPR051167">
    <property type="entry name" value="Prolyl_oligopep/macrocyclase"/>
</dbReference>
<sequence length="721" mass="81687">MYKKLFMALLFVSCSNEVLKPPVANSVKVIDNYHGYQVEDLYRNLEDLKDSTVIDWFKSQGDFAFNRLKKIPKRQHLIDMQDRFDKIASYQISNISSTSNGFYFYIKSNAEENIGKLYYRSSINIEEKLLYDPSEYQKTLEEKYIINYIQPDWKGEKIAVSLSKQGEEISEIIIIDVLTKEVLQRIVKNANPSYGGIQWLPDNSGFIYVHFPITDPKDSQYSIQLKSVLFRLDGDPKNLEEVFSKNNNPKLQLKDEDFPFVHINTDYDEYVFGEVGGSSSFKRMYFKETKHLLSETKKWELLYRKSDMIKKVVLDGEDLIFLSAKNASNYRICKTSIVNPNFENPKILVSENSNEVITNFEVTKDGIFFVRVKNGVEAKLYSSINGLEEEIKIPNPSGKIQISAVNSVSQKLLVSNLGWIKGNTSYVYNTLKNTFTNFNLKLSDIDEDFENLIVKEIEVNSHDGTKVPLSIIYKKGIQKNGKNPTLFYGYGAYGTSAGPFFSTGFLSWVAEGGILVIAHVRGGGEKGNAWHKAGFKMTKPNTWKDMIACTEYMIKEGYTKPEKSAIWGTSAGGIMAGRAMTERPDLYAAVILVSPSVNMVRGEFQGNGPNSIKEFGTIKNHEEFKALLEMDSYHHIKEGIKYPSTLVTAGLNDGRVAPWIPAKFVAKLQAFNRSNNPMLFAVDFESGHGGMNNGALKLYEQYANALSFAFWQTGHPGYQPE</sequence>
<dbReference type="PRINTS" id="PR00862">
    <property type="entry name" value="PROLIGOPTASE"/>
</dbReference>
<dbReference type="PANTHER" id="PTHR42881:SF2">
    <property type="entry name" value="PROLYL ENDOPEPTIDASE"/>
    <property type="match status" value="1"/>
</dbReference>
<dbReference type="SUPFAM" id="SSF53474">
    <property type="entry name" value="alpha/beta-Hydrolases"/>
    <property type="match status" value="1"/>
</dbReference>
<proteinExistence type="predicted"/>
<evidence type="ECO:0000256" key="1">
    <source>
        <dbReference type="ARBA" id="ARBA00001070"/>
    </source>
</evidence>
<dbReference type="InterPro" id="IPR029058">
    <property type="entry name" value="AB_hydrolase_fold"/>
</dbReference>
<comment type="caution">
    <text evidence="8">The sequence shown here is derived from an EMBL/GenBank/DDBJ whole genome shotgun (WGS) entry which is preliminary data.</text>
</comment>
<evidence type="ECO:0000256" key="4">
    <source>
        <dbReference type="ARBA" id="ARBA00022801"/>
    </source>
</evidence>
<dbReference type="EC" id="3.4.21.26" evidence="2"/>
<dbReference type="SUPFAM" id="SSF50993">
    <property type="entry name" value="Peptidase/esterase 'gauge' domain"/>
    <property type="match status" value="1"/>
</dbReference>
<organism evidence="8 9">
    <name type="scientific">Aquimarina aggregata</name>
    <dbReference type="NCBI Taxonomy" id="1642818"/>
    <lineage>
        <taxon>Bacteria</taxon>
        <taxon>Pseudomonadati</taxon>
        <taxon>Bacteroidota</taxon>
        <taxon>Flavobacteriia</taxon>
        <taxon>Flavobacteriales</taxon>
        <taxon>Flavobacteriaceae</taxon>
        <taxon>Aquimarina</taxon>
    </lineage>
</organism>
<gene>
    <name evidence="8" type="ORF">AWE51_09455</name>
</gene>
<dbReference type="AlphaFoldDB" id="A0A162ZKL1"/>
<accession>A0A162ZKL1</accession>
<dbReference type="GO" id="GO:0006508">
    <property type="term" value="P:proteolysis"/>
    <property type="evidence" value="ECO:0007669"/>
    <property type="project" value="UniProtKB-KW"/>
</dbReference>